<keyword evidence="6" id="KW-0479">Metal-binding</keyword>
<organism evidence="16 17">
    <name type="scientific">Linnemannia schmuckeri</name>
    <dbReference type="NCBI Taxonomy" id="64567"/>
    <lineage>
        <taxon>Eukaryota</taxon>
        <taxon>Fungi</taxon>
        <taxon>Fungi incertae sedis</taxon>
        <taxon>Mucoromycota</taxon>
        <taxon>Mortierellomycotina</taxon>
        <taxon>Mortierellomycetes</taxon>
        <taxon>Mortierellales</taxon>
        <taxon>Mortierellaceae</taxon>
        <taxon>Linnemannia</taxon>
    </lineage>
</organism>
<evidence type="ECO:0000256" key="13">
    <source>
        <dbReference type="ARBA" id="ARBA00023242"/>
    </source>
</evidence>
<keyword evidence="11" id="KW-0238">DNA-binding</keyword>
<dbReference type="PANTHER" id="PTHR43303">
    <property type="entry name" value="NADPH DEHYDROGENASE C23G7.10C-RELATED"/>
    <property type="match status" value="1"/>
</dbReference>
<sequence>MVASNNTNNNTTVDITVEKNTRIQYPQERYFIDQPKAPGSYLGPIDATKPGADKIPLVFQPYTVKDLTLANRFVVAPMCMFSSTDGFFTDYHLVHLGSFATLGAGLILAEATAVVPEGRISPSDTGIWKDEQIPGLKRIADFVHAQGSKLGIQLAHAGRKASIKAFYADLPESAYWKDNVVGPSGGADFQWDANHHVPRELSLEDIEETIKAFGTAAARAHKAGLDTVEIHGAHGYLIHQFLSPISNQRTDKYGGSLENRARFLLEVIREVRANFPAEKPIFLRVSATDYVEHLDAPSWEIEQTVQIAKWVREAGVDVFHVSSGGNSPKQVINAGPNYQVPFAERVKKEVPGLEVVAVGLITGGKQANEVLEEEKADLVAIGRAFLRSPNFVLNAAQELNVKAKFSAQYERGPIMFARPYNSTPHATELQALEEYALNPDKRLEIVQKHRKLSKEYYLYGLRKLSQSLQDPATPPTKEKIDEAVKFLKDAEDSKINFNGNILSQCKAQFAILGFHVNPELLTKELSFNPNSVTQLECSVSVPDTNTAHQQQQPQDIIDTLPSTMDQRSFKTEVLTKNVVDEMALKGTWKSIQATAWPHLLSHPDIEDVLLNKLHHDRLLAFFKDMDIMHSPKSLHIIGRADISRMDELVVKVILKLYDHKQLDFSENFKAYKNLTSAQLDVIKQEKPGVMANEGFVGLLEKRILPLPLMGSDKVAKGESHREWLNRMITFVDPLSSKFNRHKLSVYLMSLELDLALGIWNQAMFLKYVAIHRNHYEYNGAMLKGKAYVDMSNKGPLPHWSKRVEVVTRERDTEVVNEYLEHFLKIEKSTSAYEPYFSLTFLNALLGRVMLYSGDKDEKWSKMLNIRENISSLTDKTILKFSSDNPDTFLPSDPVVFKLKVKNANRVLVRIFEVKTLEYLQQHEGPVGQALNLDGLTPNWEHNLTFDHPPIEMHEVLIDLPELADRRGSFIVDVISGGENSSVYFTKGYFDYIERPSAAGHVLTIVDEDQKKIEKDVSVWFNGYYYKTNENGDIVIPFRRRDGDIPAAFVYINHKDFTSRRPFLQQPESYSMSLSYHLDSESLVSGSFAKILLKPVVELNSVGVVCPVELLEQVTLQVVTSDTSGIDVTNTVPDFKVYDADWSEHSFQVPENFSSIDLTLSARIKVLATGDYFELSEHKRIHVETNEVDKSVNVVSKLRNQAVQVHGEVYTSLKKTASGYEVHVFGKNGERRSNIPLQFTLTHSIWAESFTIYLKSDENGVAHLGPLLDIEDLTCKLTRNVWELHEQTTGKYPGVIHGTVGQPIHLPMGRSDVSLVRTVSLFRRSPETGNDECLLEDCTSKAKYDNGVVTIRNLAAGYYTFRVGDLMEIEITICHAPTKPIIEGLEEFNIDSQWLVQIPDSAKHPLYVQPPIANEETRTVEIQVRNWTPDTRVLVVATKFLPPKMAYENLSVRDFEKPSLKAKAELTATTYRTGRILGDEYQYILNRKAQSTHWAGNLLTKPSALLAPYSIANTTMKNQSMANQNTANMTAKSNAFGSTGGEGRGLGKGGAARHRRILPPGLHPVLGFMANPNVVVANLVPNQSTGLVSISYDTFGEGSFLQIFVSDAHQALLRTLVVPGLSGVEYQKRDLCFKSALVHNKHYIGERTGVQLDPKLRITTISSSGIATASEPHSIQLSSTGSSASSIRVINSVSQVYDLLLTLLQLSAQATLRKFGFIVEWDRLSLADKNEKFSKWTCHELNLFLYKKDRKYFDDVVAPFIKNKLIKSFVDDYLIGTSLEKYTSLKEFNLLTCMEKCLLAQRIPRLKPSVAQWIRSRARNTKVAADIRLFQTVMKSGATQELAAAPAPTSPKYSPTSPAYSPCSPSYSPTSPDTAPTNRRFPFSAVEGEHDEDEDDEDSDDYEFIEERVAVAKPPPRPMVKLAKAAPPSMARDDIVVGAASVSTGTAFAQAQAPAAQPATRAQRMQEQQQQLQQQRMAYAERRYMDSSAPPPPPPSAMPAPSAPGLFFGSSASNTTAAPPTFSFGAPPSTTAFGSFTTPATAPSTGGGLFGSVAPSGGTPLFGTAKPPTTPIFGITSTPSSAGVFGTTTPSGTGSVFGSSNVFGSTSSTTAPSSGSLFGAPRSSGFGVPDLAASGLFGAPSSQKSIFDLHAPPASSSTTGSAFGAPSSTGSVFGETAAPSGGLFSGAPPTAAAGLGAFDSATPASKGFGGFGSASPANNNLFEGSGASKSTSSTLEIDPFGSPAEASLYSLLNDADSLGFGSGGAPGSDRSAVRSSSWSLNSAEAREKTAQTVQSQFKPVDLTKEMAETYYYGRQDSDMNRGAGDVNAFWLDYAEWDESLGGSFLSQNFVVNTESFTNAMATLALLDLTFKPKETSVRRTPDRNLAISSKSPAIIFHSSTKETQEPPATGSILVTQQYFSQLDRTEYDAKLMTNVRSYIQPGAEFRPLESYGVHVVLMNATPNPMKLHVEVQLPEGAMPIYGNIETGQDIMLAAHGNFQYEYKFYFPKEGDYPHYPAHVSNYDDIIAFAQPSVLKVRTRQPGSAVGDTLDKTTWSYVLAHGTQEDVLAKLAKDPLDGMRVEILIPRLYRDSAFLRRVTDVLRDRHEYNDRIWSVSLVLKGEDKLVSEYIIQQPIYHRVGDWFTSALLKRRTRNRYEYSHGAFYYLEYFPLINARVHKAKRDATILNDRFKAQYDRFLNLLCQKPKHDASDLLVLIVYLLAQDRIMEAKNHFVTLSKLVEEEQTKTSARDEEQECEFNAQQIQYDYLRAYLSLCVEVQVDDAATADLELDLEGIQEIIKKYKNYPVKRWNRLFKDMRVYVDAIQKSAIGTTVEEAGDDLTAAVAQNASNDDSESATVKRIKEVPVTVDFKIGSDSLIEIRHSGVDEVTVEYYVIDAETMFSNSPLTFSEHSQVETQTASNSVSASGGSGNNGFTSRVVASNSYRLLKPNGTDKHTVQQRAHPQDTPLVVPLLEKYRNTNVMVSVSTSPPTATRTWKAYYSQTIAVQCHERSGTIKIATKADTQTQTRSKAIRGAYVKVYAELKFGFQNTVFWKDGYTDLIGQFAYAAVSTGATDAGAYYSTGGRANGLSDVKQFVVFVDGGKEGCVVKTVPVPPV</sequence>
<evidence type="ECO:0000256" key="14">
    <source>
        <dbReference type="SAM" id="MobiDB-lite"/>
    </source>
</evidence>
<evidence type="ECO:0000259" key="15">
    <source>
        <dbReference type="Pfam" id="PF00724"/>
    </source>
</evidence>
<evidence type="ECO:0000256" key="1">
    <source>
        <dbReference type="ARBA" id="ARBA00001917"/>
    </source>
</evidence>
<keyword evidence="12" id="KW-0804">Transcription</keyword>
<evidence type="ECO:0000256" key="7">
    <source>
        <dbReference type="ARBA" id="ARBA00022737"/>
    </source>
</evidence>
<dbReference type="Gene3D" id="3.20.20.70">
    <property type="entry name" value="Aldolase class I"/>
    <property type="match status" value="1"/>
</dbReference>
<evidence type="ECO:0000256" key="10">
    <source>
        <dbReference type="ARBA" id="ARBA00023002"/>
    </source>
</evidence>
<evidence type="ECO:0000313" key="17">
    <source>
        <dbReference type="Proteomes" id="UP000748756"/>
    </source>
</evidence>
<keyword evidence="13" id="KW-0539">Nucleus</keyword>
<feature type="region of interest" description="Disordered" evidence="14">
    <location>
        <begin position="1951"/>
        <end position="1970"/>
    </location>
</feature>
<keyword evidence="8" id="KW-0862">Zinc</keyword>
<dbReference type="CDD" id="cd02932">
    <property type="entry name" value="OYE_YqiM_FMN"/>
    <property type="match status" value="1"/>
</dbReference>
<gene>
    <name evidence="16" type="ORF">BG015_011433</name>
</gene>
<dbReference type="EMBL" id="JAAAUQ010000885">
    <property type="protein sequence ID" value="KAF9146986.1"/>
    <property type="molecule type" value="Genomic_DNA"/>
</dbReference>
<dbReference type="GO" id="GO:0003677">
    <property type="term" value="F:DNA binding"/>
    <property type="evidence" value="ECO:0007669"/>
    <property type="project" value="UniProtKB-KW"/>
</dbReference>
<evidence type="ECO:0000256" key="6">
    <source>
        <dbReference type="ARBA" id="ARBA00022723"/>
    </source>
</evidence>
<evidence type="ECO:0000256" key="9">
    <source>
        <dbReference type="ARBA" id="ARBA00022857"/>
    </source>
</evidence>
<keyword evidence="3" id="KW-0597">Phosphoprotein</keyword>
<dbReference type="GO" id="GO:0050661">
    <property type="term" value="F:NADP binding"/>
    <property type="evidence" value="ECO:0007669"/>
    <property type="project" value="InterPro"/>
</dbReference>
<name>A0A9P5V8D7_9FUNG</name>
<evidence type="ECO:0000313" key="16">
    <source>
        <dbReference type="EMBL" id="KAF9146986.1"/>
    </source>
</evidence>
<dbReference type="Pfam" id="PF00724">
    <property type="entry name" value="Oxidored_FMN"/>
    <property type="match status" value="1"/>
</dbReference>
<feature type="region of interest" description="Disordered" evidence="14">
    <location>
        <begin position="1983"/>
        <end position="2003"/>
    </location>
</feature>
<keyword evidence="4" id="KW-0285">Flavoprotein</keyword>
<keyword evidence="7" id="KW-0677">Repeat</keyword>
<dbReference type="GO" id="GO:0005634">
    <property type="term" value="C:nucleus"/>
    <property type="evidence" value="ECO:0007669"/>
    <property type="project" value="UniProtKB-SubCell"/>
</dbReference>
<feature type="region of interest" description="Disordered" evidence="14">
    <location>
        <begin position="2909"/>
        <end position="2931"/>
    </location>
</feature>
<dbReference type="InterPro" id="IPR044152">
    <property type="entry name" value="YqjM-like"/>
</dbReference>
<dbReference type="GO" id="GO:0006366">
    <property type="term" value="P:transcription by RNA polymerase II"/>
    <property type="evidence" value="ECO:0007669"/>
    <property type="project" value="InterPro"/>
</dbReference>
<dbReference type="SUPFAM" id="SSF51395">
    <property type="entry name" value="FMN-linked oxidoreductases"/>
    <property type="match status" value="1"/>
</dbReference>
<dbReference type="GO" id="GO:0010181">
    <property type="term" value="F:FMN binding"/>
    <property type="evidence" value="ECO:0007669"/>
    <property type="project" value="InterPro"/>
</dbReference>
<dbReference type="InterPro" id="IPR000684">
    <property type="entry name" value="RNA_pol_II_repeat_euk"/>
</dbReference>
<feature type="compositionally biased region" description="Pro residues" evidence="14">
    <location>
        <begin position="1988"/>
        <end position="2001"/>
    </location>
</feature>
<dbReference type="InterPro" id="IPR001155">
    <property type="entry name" value="OxRdtase_FMN_N"/>
</dbReference>
<evidence type="ECO:0000256" key="11">
    <source>
        <dbReference type="ARBA" id="ARBA00023125"/>
    </source>
</evidence>
<evidence type="ECO:0000256" key="2">
    <source>
        <dbReference type="ARBA" id="ARBA00004123"/>
    </source>
</evidence>
<protein>
    <recommendedName>
        <fullName evidence="15">NADH:flavin oxidoreductase/NADH oxidase N-terminal domain-containing protein</fullName>
    </recommendedName>
</protein>
<dbReference type="GO" id="GO:0046872">
    <property type="term" value="F:metal ion binding"/>
    <property type="evidence" value="ECO:0007669"/>
    <property type="project" value="UniProtKB-KW"/>
</dbReference>
<evidence type="ECO:0000256" key="3">
    <source>
        <dbReference type="ARBA" id="ARBA00022553"/>
    </source>
</evidence>
<dbReference type="GO" id="GO:0003959">
    <property type="term" value="F:NADPH dehydrogenase activity"/>
    <property type="evidence" value="ECO:0007669"/>
    <property type="project" value="InterPro"/>
</dbReference>
<keyword evidence="9" id="KW-0521">NADP</keyword>
<proteinExistence type="predicted"/>
<dbReference type="PROSITE" id="PS00115">
    <property type="entry name" value="RNA_POL_II_REPEAT"/>
    <property type="match status" value="1"/>
</dbReference>
<keyword evidence="10" id="KW-0560">Oxidoreductase</keyword>
<dbReference type="Proteomes" id="UP000748756">
    <property type="component" value="Unassembled WGS sequence"/>
</dbReference>
<evidence type="ECO:0000256" key="4">
    <source>
        <dbReference type="ARBA" id="ARBA00022630"/>
    </source>
</evidence>
<evidence type="ECO:0000256" key="5">
    <source>
        <dbReference type="ARBA" id="ARBA00022643"/>
    </source>
</evidence>
<feature type="region of interest" description="Disordered" evidence="14">
    <location>
        <begin position="1841"/>
        <end position="1899"/>
    </location>
</feature>
<reference evidence="16" key="1">
    <citation type="journal article" date="2020" name="Fungal Divers.">
        <title>Resolving the Mortierellaceae phylogeny through synthesis of multi-gene phylogenetics and phylogenomics.</title>
        <authorList>
            <person name="Vandepol N."/>
            <person name="Liber J."/>
            <person name="Desiro A."/>
            <person name="Na H."/>
            <person name="Kennedy M."/>
            <person name="Barry K."/>
            <person name="Grigoriev I.V."/>
            <person name="Miller A.N."/>
            <person name="O'Donnell K."/>
            <person name="Stajich J.E."/>
            <person name="Bonito G."/>
        </authorList>
    </citation>
    <scope>NUCLEOTIDE SEQUENCE</scope>
    <source>
        <strain evidence="16">NRRL 6426</strain>
    </source>
</reference>
<evidence type="ECO:0000256" key="8">
    <source>
        <dbReference type="ARBA" id="ARBA00022833"/>
    </source>
</evidence>
<feature type="compositionally biased region" description="Low complexity" evidence="14">
    <location>
        <begin position="1852"/>
        <end position="1876"/>
    </location>
</feature>
<dbReference type="InterPro" id="IPR013785">
    <property type="entry name" value="Aldolase_TIM"/>
</dbReference>
<comment type="cofactor">
    <cofactor evidence="1">
        <name>FMN</name>
        <dbReference type="ChEBI" id="CHEBI:58210"/>
    </cofactor>
</comment>
<evidence type="ECO:0000256" key="12">
    <source>
        <dbReference type="ARBA" id="ARBA00023163"/>
    </source>
</evidence>
<comment type="subcellular location">
    <subcellularLocation>
        <location evidence="2">Nucleus</location>
    </subcellularLocation>
</comment>
<accession>A0A9P5V8D7</accession>
<keyword evidence="17" id="KW-1185">Reference proteome</keyword>
<dbReference type="OrthoDB" id="17798at2759"/>
<dbReference type="PANTHER" id="PTHR43303:SF4">
    <property type="entry name" value="NADPH DEHYDROGENASE C23G7.10C-RELATED"/>
    <property type="match status" value="1"/>
</dbReference>
<feature type="compositionally biased region" description="Acidic residues" evidence="14">
    <location>
        <begin position="1888"/>
        <end position="1899"/>
    </location>
</feature>
<keyword evidence="5" id="KW-0288">FMN</keyword>
<feature type="domain" description="NADH:flavin oxidoreductase/NADH oxidase N-terminal" evidence="15">
    <location>
        <begin position="58"/>
        <end position="400"/>
    </location>
</feature>
<comment type="caution">
    <text evidence="16">The sequence shown here is derived from an EMBL/GenBank/DDBJ whole genome shotgun (WGS) entry which is preliminary data.</text>
</comment>